<reference evidence="2" key="1">
    <citation type="journal article" date="2022" name="Nat. Commun.">
        <title>Chromosome evolution and the genetic basis of agronomically important traits in greater yam.</title>
        <authorList>
            <person name="Bredeson J.V."/>
            <person name="Lyons J.B."/>
            <person name="Oniyinde I.O."/>
            <person name="Okereke N.R."/>
            <person name="Kolade O."/>
            <person name="Nnabue I."/>
            <person name="Nwadili C.O."/>
            <person name="Hribova E."/>
            <person name="Parker M."/>
            <person name="Nwogha J."/>
            <person name="Shu S."/>
            <person name="Carlson J."/>
            <person name="Kariba R."/>
            <person name="Muthemba S."/>
            <person name="Knop K."/>
            <person name="Barton G.J."/>
            <person name="Sherwood A.V."/>
            <person name="Lopez-Montes A."/>
            <person name="Asiedu R."/>
            <person name="Jamnadass R."/>
            <person name="Muchugi A."/>
            <person name="Goodstein D."/>
            <person name="Egesi C.N."/>
            <person name="Featherston J."/>
            <person name="Asfaw A."/>
            <person name="Simpson G.G."/>
            <person name="Dolezel J."/>
            <person name="Hendre P.S."/>
            <person name="Van Deynze A."/>
            <person name="Kumar P.L."/>
            <person name="Obidiegwu J.E."/>
            <person name="Bhattacharjee R."/>
            <person name="Rokhsar D.S."/>
        </authorList>
    </citation>
    <scope>NUCLEOTIDE SEQUENCE [LARGE SCALE GENOMIC DNA]</scope>
    <source>
        <strain evidence="2">cv. TDa95/00328</strain>
    </source>
</reference>
<keyword evidence="2" id="KW-1185">Reference proteome</keyword>
<proteinExistence type="predicted"/>
<dbReference type="EMBL" id="CM037020">
    <property type="protein sequence ID" value="KAH7670671.1"/>
    <property type="molecule type" value="Genomic_DNA"/>
</dbReference>
<gene>
    <name evidence="1" type="ORF">IHE45_10G043300</name>
</gene>
<accession>A0ACB7VAH9</accession>
<organism evidence="1 2">
    <name type="scientific">Dioscorea alata</name>
    <name type="common">Purple yam</name>
    <dbReference type="NCBI Taxonomy" id="55571"/>
    <lineage>
        <taxon>Eukaryota</taxon>
        <taxon>Viridiplantae</taxon>
        <taxon>Streptophyta</taxon>
        <taxon>Embryophyta</taxon>
        <taxon>Tracheophyta</taxon>
        <taxon>Spermatophyta</taxon>
        <taxon>Magnoliopsida</taxon>
        <taxon>Liliopsida</taxon>
        <taxon>Dioscoreales</taxon>
        <taxon>Dioscoreaceae</taxon>
        <taxon>Dioscorea</taxon>
    </lineage>
</organism>
<protein>
    <submittedName>
        <fullName evidence="1">Uncharacterized protein</fullName>
    </submittedName>
</protein>
<dbReference type="Proteomes" id="UP000827976">
    <property type="component" value="Chromosome 10"/>
</dbReference>
<name>A0ACB7VAH9_DIOAL</name>
<sequence length="91" mass="11020">MDFSFWKMHIEDYPYSKKLHLPLGTKPETMKEEAWNLFDRQKCYKSYLKIHNVTITSGTMKVLFDMYKKPYVNNKIHVVKKLFKHEDDKSS</sequence>
<evidence type="ECO:0000313" key="1">
    <source>
        <dbReference type="EMBL" id="KAH7670671.1"/>
    </source>
</evidence>
<comment type="caution">
    <text evidence="1">The sequence shown here is derived from an EMBL/GenBank/DDBJ whole genome shotgun (WGS) entry which is preliminary data.</text>
</comment>
<evidence type="ECO:0000313" key="2">
    <source>
        <dbReference type="Proteomes" id="UP000827976"/>
    </source>
</evidence>